<proteinExistence type="predicted"/>
<feature type="region of interest" description="Disordered" evidence="1">
    <location>
        <begin position="1029"/>
        <end position="1093"/>
    </location>
</feature>
<feature type="region of interest" description="Disordered" evidence="1">
    <location>
        <begin position="715"/>
        <end position="744"/>
    </location>
</feature>
<feature type="compositionally biased region" description="Basic and acidic residues" evidence="1">
    <location>
        <begin position="721"/>
        <end position="733"/>
    </location>
</feature>
<organism evidence="2 3">
    <name type="scientific">Brassicogethes aeneus</name>
    <name type="common">Rape pollen beetle</name>
    <name type="synonym">Meligethes aeneus</name>
    <dbReference type="NCBI Taxonomy" id="1431903"/>
    <lineage>
        <taxon>Eukaryota</taxon>
        <taxon>Metazoa</taxon>
        <taxon>Ecdysozoa</taxon>
        <taxon>Arthropoda</taxon>
        <taxon>Hexapoda</taxon>
        <taxon>Insecta</taxon>
        <taxon>Pterygota</taxon>
        <taxon>Neoptera</taxon>
        <taxon>Endopterygota</taxon>
        <taxon>Coleoptera</taxon>
        <taxon>Polyphaga</taxon>
        <taxon>Cucujiformia</taxon>
        <taxon>Nitidulidae</taxon>
        <taxon>Meligethinae</taxon>
        <taxon>Brassicogethes</taxon>
    </lineage>
</organism>
<feature type="compositionally biased region" description="Basic and acidic residues" evidence="1">
    <location>
        <begin position="169"/>
        <end position="180"/>
    </location>
</feature>
<feature type="compositionally biased region" description="Polar residues" evidence="1">
    <location>
        <begin position="82"/>
        <end position="93"/>
    </location>
</feature>
<evidence type="ECO:0000313" key="2">
    <source>
        <dbReference type="EMBL" id="CAH0561224.1"/>
    </source>
</evidence>
<dbReference type="AlphaFoldDB" id="A0A9P0BEC3"/>
<feature type="region of interest" description="Disordered" evidence="1">
    <location>
        <begin position="356"/>
        <end position="552"/>
    </location>
</feature>
<feature type="compositionally biased region" description="Basic and acidic residues" evidence="1">
    <location>
        <begin position="138"/>
        <end position="155"/>
    </location>
</feature>
<feature type="compositionally biased region" description="Basic and acidic residues" evidence="1">
    <location>
        <begin position="356"/>
        <end position="367"/>
    </location>
</feature>
<protein>
    <submittedName>
        <fullName evidence="2">Uncharacterized protein</fullName>
    </submittedName>
</protein>
<keyword evidence="3" id="KW-1185">Reference proteome</keyword>
<evidence type="ECO:0000256" key="1">
    <source>
        <dbReference type="SAM" id="MobiDB-lite"/>
    </source>
</evidence>
<dbReference type="Proteomes" id="UP001154078">
    <property type="component" value="Chromosome 7"/>
</dbReference>
<feature type="compositionally biased region" description="Low complexity" evidence="1">
    <location>
        <begin position="533"/>
        <end position="546"/>
    </location>
</feature>
<feature type="compositionally biased region" description="Low complexity" evidence="1">
    <location>
        <begin position="455"/>
        <end position="489"/>
    </location>
</feature>
<sequence>MASSEKSTGAIKKRQKRMGPAPIASFEDLSDDKSKIESTPEEQNLAGSVVRLPGIREDLTPHSPRSTCSPLPTFTYPGISLVGSQMHSTSPQHLKSPRAPRIDISRASSSSHHGSRDSTPDKEGYEHDPHSAKLGLGFREDGALDLRSSTEELPYHGKHRKSTHSRSPSIHDEFHRKDSQSSELLEVVGRSSRVSSIGSQGSANSRISNLSAYSYSSRCSSPYKMVLETSFCGNKTPDKAKPPTDLSNIKIDPDLEKALLSRKHDPTKAILAEGIATPKKVPQKPARKEMQAPVDIKITIDHAQKNGLSKSSPAMSRNVSANGVEYFYIPLKGKLPEDVPGSQITVPKFNKRTLRECKSASPVERRKNQLASPNKRKKGKGDAKVPTKRSASALETSTRKSNEPQIIRIRLKPDHMYEDEPESPRPVEIHKPDSLDLQSVQYEAESTGDSGSTHVQSSPSVSPKNSRSNVVSVTPSPTASRRSSFASIFRSRESTPESPGGRRLSALSGFVKEATDQVSKHLKHRPRSNSKDASQTLSAAPSSSESIDSKTKQKSLLSLFKFGKSIEPPSPKRTEPDVKVEEGIGKVEFKFNDTLTSDRDHKKFPATPLVGRIIHIPLHSPTYYTERTIAHDWSQESQDTVIENNPKDEISIETKEDEDVQQVEKIFSKESSTSSENFVFTTQLGNNEVFTTKLPKRVEETNHTVDIIVHEASSPVDIDDNGNKQEELSREPFPKTIEQSPQTSIEPVESIIEPIENTCLPKDTSLSNLVTVEASLSSLSLLDVNSSDSEKDSEADSLRNNRKSQVLKLKLSEQEIKGLVQDSFEEELPYVPTTLPQERSSVVPIVPISQRSSFDIKTCTIERPRSTTPLNPSCLEEYCEEVFGYVESVAKTIEKIKISLPKTDSFDKMSKKSPRINWQEFAEIGKITRTTPTAAEEPPPLPPKGMQKEWIDFEQIPEKRRHPKRIQTIPGRDKDKLHKKVSQDGVVYNYVNPDECVCECHDHITAKPKAKPKEPLPQPMDVDEEEELMPLLDEEATIEPMASTERFSNISESSSSANSKKTIQDRKSSPSGSKTSFNINKRHEGDHCKKDET</sequence>
<dbReference type="EMBL" id="OV121138">
    <property type="protein sequence ID" value="CAH0561224.1"/>
    <property type="molecule type" value="Genomic_DNA"/>
</dbReference>
<reference evidence="2" key="1">
    <citation type="submission" date="2021-12" db="EMBL/GenBank/DDBJ databases">
        <authorList>
            <person name="King R."/>
        </authorList>
    </citation>
    <scope>NUCLEOTIDE SEQUENCE</scope>
</reference>
<feature type="compositionally biased region" description="Low complexity" evidence="1">
    <location>
        <begin position="1043"/>
        <end position="1061"/>
    </location>
</feature>
<feature type="compositionally biased region" description="Basic and acidic residues" evidence="1">
    <location>
        <begin position="114"/>
        <end position="131"/>
    </location>
</feature>
<feature type="compositionally biased region" description="Basic and acidic residues" evidence="1">
    <location>
        <begin position="1081"/>
        <end position="1093"/>
    </location>
</feature>
<evidence type="ECO:0000313" key="3">
    <source>
        <dbReference type="Proteomes" id="UP001154078"/>
    </source>
</evidence>
<accession>A0A9P0BEC3</accession>
<feature type="region of interest" description="Disordered" evidence="1">
    <location>
        <begin position="1"/>
        <end position="184"/>
    </location>
</feature>
<gene>
    <name evidence="2" type="ORF">MELIAE_LOCUS10806</name>
</gene>
<name>A0A9P0BEC3_BRAAE</name>
<dbReference type="OrthoDB" id="6428710at2759"/>
<feature type="compositionally biased region" description="Polar residues" evidence="1">
    <location>
        <begin position="1069"/>
        <end position="1079"/>
    </location>
</feature>
<feature type="compositionally biased region" description="Polar residues" evidence="1">
    <location>
        <begin position="63"/>
        <end position="72"/>
    </location>
</feature>
<feature type="compositionally biased region" description="Basic and acidic residues" evidence="1">
    <location>
        <begin position="411"/>
        <end position="434"/>
    </location>
</feature>